<feature type="non-terminal residue" evidence="2">
    <location>
        <position position="1"/>
    </location>
</feature>
<name>A0A371EJH4_MUCPR</name>
<evidence type="ECO:0000313" key="2">
    <source>
        <dbReference type="EMBL" id="RDX66197.1"/>
    </source>
</evidence>
<keyword evidence="3" id="KW-1185">Reference proteome</keyword>
<sequence>FSLLHIRKFDLSDSQDLIEVPDLCKAEKLESVNVNYCESLHQLHPSMLSLPKLMHLYLSGCKEIESTIVHSKSLCVLELYRCSSLKEFSVMSEEMTELNLAYTPICALPLLGAKLSSDPDLFGYTQHNALFVQALHHNIGHLLSLEVLDLCGTNVESLPANIKSLPMLRQLKLDDCMKLVSLPELPPSLEQLWARNCTSLDTDFTQWLVLQHMFQSRIPYTNILLHDEEYFSFPGDHITNKGGFCAAERSITIPYLPQSDLHAFIYCFILSKGSSSNAWASYSIYQDGRDHMLFLYHNVCQFYTMSEMYDHLSNIPFKFEFNYCISMDEHDQVRIKGCGIFPVYATASGWKLVSGSSKEIFESESITQIFDNELLPRSIGIGARGSNDENDDDREQLPPTKRGRTST</sequence>
<comment type="caution">
    <text evidence="2">The sequence shown here is derived from an EMBL/GenBank/DDBJ whole genome shotgun (WGS) entry which is preliminary data.</text>
</comment>
<evidence type="ECO:0000313" key="3">
    <source>
        <dbReference type="Proteomes" id="UP000257109"/>
    </source>
</evidence>
<dbReference type="EMBL" id="QJKJ01013548">
    <property type="protein sequence ID" value="RDX66197.1"/>
    <property type="molecule type" value="Genomic_DNA"/>
</dbReference>
<dbReference type="InterPro" id="IPR050715">
    <property type="entry name" value="LRR-SigEffector_domain"/>
</dbReference>
<dbReference type="InterPro" id="IPR032675">
    <property type="entry name" value="LRR_dom_sf"/>
</dbReference>
<proteinExistence type="predicted"/>
<dbReference type="PANTHER" id="PTHR45752:SF195">
    <property type="entry name" value="LEUCINE-RICH REPEAT (LRR) FAMILY PROTEIN-RELATED"/>
    <property type="match status" value="1"/>
</dbReference>
<accession>A0A371EJH4</accession>
<dbReference type="OrthoDB" id="1430858at2759"/>
<feature type="region of interest" description="Disordered" evidence="1">
    <location>
        <begin position="381"/>
        <end position="407"/>
    </location>
</feature>
<protein>
    <submittedName>
        <fullName evidence="2">Disease resistance protein RML1B</fullName>
    </submittedName>
</protein>
<dbReference type="AlphaFoldDB" id="A0A371EJH4"/>
<dbReference type="SUPFAM" id="SSF52058">
    <property type="entry name" value="L domain-like"/>
    <property type="match status" value="1"/>
</dbReference>
<dbReference type="Proteomes" id="UP000257109">
    <property type="component" value="Unassembled WGS sequence"/>
</dbReference>
<organism evidence="2 3">
    <name type="scientific">Mucuna pruriens</name>
    <name type="common">Velvet bean</name>
    <name type="synonym">Dolichos pruriens</name>
    <dbReference type="NCBI Taxonomy" id="157652"/>
    <lineage>
        <taxon>Eukaryota</taxon>
        <taxon>Viridiplantae</taxon>
        <taxon>Streptophyta</taxon>
        <taxon>Embryophyta</taxon>
        <taxon>Tracheophyta</taxon>
        <taxon>Spermatophyta</taxon>
        <taxon>Magnoliopsida</taxon>
        <taxon>eudicotyledons</taxon>
        <taxon>Gunneridae</taxon>
        <taxon>Pentapetalae</taxon>
        <taxon>rosids</taxon>
        <taxon>fabids</taxon>
        <taxon>Fabales</taxon>
        <taxon>Fabaceae</taxon>
        <taxon>Papilionoideae</taxon>
        <taxon>50 kb inversion clade</taxon>
        <taxon>NPAAA clade</taxon>
        <taxon>indigoferoid/millettioid clade</taxon>
        <taxon>Phaseoleae</taxon>
        <taxon>Mucuna</taxon>
    </lineage>
</organism>
<dbReference type="PANTHER" id="PTHR45752">
    <property type="entry name" value="LEUCINE-RICH REPEAT-CONTAINING"/>
    <property type="match status" value="1"/>
</dbReference>
<gene>
    <name evidence="2" type="primary">RLM1B</name>
    <name evidence="2" type="ORF">CR513_55058</name>
</gene>
<evidence type="ECO:0000256" key="1">
    <source>
        <dbReference type="SAM" id="MobiDB-lite"/>
    </source>
</evidence>
<reference evidence="2" key="1">
    <citation type="submission" date="2018-05" db="EMBL/GenBank/DDBJ databases">
        <title>Draft genome of Mucuna pruriens seed.</title>
        <authorList>
            <person name="Nnadi N.E."/>
            <person name="Vos R."/>
            <person name="Hasami M.H."/>
            <person name="Devisetty U.K."/>
            <person name="Aguiy J.C."/>
        </authorList>
    </citation>
    <scope>NUCLEOTIDE SEQUENCE [LARGE SCALE GENOMIC DNA]</scope>
    <source>
        <strain evidence="2">JCA_2017</strain>
    </source>
</reference>
<dbReference type="Gene3D" id="3.80.10.10">
    <property type="entry name" value="Ribonuclease Inhibitor"/>
    <property type="match status" value="2"/>
</dbReference>